<feature type="region of interest" description="Disordered" evidence="8">
    <location>
        <begin position="716"/>
        <end position="743"/>
    </location>
</feature>
<feature type="coiled-coil region" evidence="7">
    <location>
        <begin position="61"/>
        <end position="217"/>
    </location>
</feature>
<accession>Q22CF5</accession>
<gene>
    <name evidence="9" type="ORF">TTHERM_01044640</name>
</gene>
<evidence type="ECO:0000313" key="9">
    <source>
        <dbReference type="EMBL" id="EAR82974.2"/>
    </source>
</evidence>
<name>Q22CF5_TETTS</name>
<keyword evidence="10" id="KW-1185">Reference proteome</keyword>
<evidence type="ECO:0000256" key="3">
    <source>
        <dbReference type="ARBA" id="ARBA00022670"/>
    </source>
</evidence>
<evidence type="ECO:0000256" key="8">
    <source>
        <dbReference type="SAM" id="MobiDB-lite"/>
    </source>
</evidence>
<dbReference type="GO" id="GO:0006508">
    <property type="term" value="P:proteolysis"/>
    <property type="evidence" value="ECO:0007669"/>
    <property type="project" value="UniProtKB-KW"/>
</dbReference>
<feature type="compositionally biased region" description="Polar residues" evidence="8">
    <location>
        <begin position="13"/>
        <end position="27"/>
    </location>
</feature>
<keyword evidence="6" id="KW-0788">Thiol protease</keyword>
<evidence type="ECO:0000256" key="4">
    <source>
        <dbReference type="ARBA" id="ARBA00022786"/>
    </source>
</evidence>
<evidence type="ECO:0000256" key="6">
    <source>
        <dbReference type="ARBA" id="ARBA00022807"/>
    </source>
</evidence>
<feature type="compositionally biased region" description="Polar residues" evidence="8">
    <location>
        <begin position="722"/>
        <end position="734"/>
    </location>
</feature>
<dbReference type="EMBL" id="GG662530">
    <property type="protein sequence ID" value="EAR82974.2"/>
    <property type="molecule type" value="Genomic_DNA"/>
</dbReference>
<evidence type="ECO:0000256" key="2">
    <source>
        <dbReference type="ARBA" id="ARBA00012759"/>
    </source>
</evidence>
<dbReference type="KEGG" id="tet:TTHERM_01044640"/>
<feature type="compositionally biased region" description="Acidic residues" evidence="8">
    <location>
        <begin position="1"/>
        <end position="12"/>
    </location>
</feature>
<dbReference type="InterPro" id="IPR042467">
    <property type="entry name" value="Peptidase_C65_otubain_sub2"/>
</dbReference>
<feature type="compositionally biased region" description="Polar residues" evidence="8">
    <location>
        <begin position="824"/>
        <end position="839"/>
    </location>
</feature>
<dbReference type="InterPro" id="IPR042468">
    <property type="entry name" value="Peptidase_C65_otubain_sub1"/>
</dbReference>
<dbReference type="GeneID" id="7842173"/>
<dbReference type="EC" id="3.4.19.12" evidence="2"/>
<evidence type="ECO:0000256" key="1">
    <source>
        <dbReference type="ARBA" id="ARBA00000707"/>
    </source>
</evidence>
<keyword evidence="4" id="KW-0833">Ubl conjugation pathway</keyword>
<keyword evidence="3" id="KW-0645">Protease</keyword>
<sequence length="920" mass="109964">MQFDYSSDDENEIQSSGSKDCQDTQTLQENEGNQNNNIAINADSDKKSLDANGNNDSTYLIQKIDNEVKIIQDQQQEEQKQQEFKQYQEKFEELTKQILDKQLTIEQLQQEQKQQDFKQQQEKSELTKQIQYQELNIEQMKSEIDEFKIQEQLLKQQKNKAQNELDVTRNQLQEQTSLRFDAENKLNQLYNEYLKLKNEMDQNKISEQNKIKEKEESKIKLLQWQENQKYYDGIQKNQQIRTVQSQNFIQAIQRQQKFQQQYQNNNLMTINIIQQVHAQLPAQQSALEKKKKKLQKTFYTQENSASNKSEPRISQRFNSIQSVENNFQVIYSKSSDKGYNAFKSQLRQSYGQQKQFYFTPLTIKEIICGEDGEYRGNQVKQNKVLNLLNQENITHAGQVRGDGNCFFRSIIILYLKIKISQIQNDRNKLNNFFSLLRSVKIEQPTNFKEYFQTYEAEQLVNYAKKGLEESLNKILQSQNPLQQFIEELNQEIFDFALQLLTKSLLLQVFQESEAVKMYQDEKSLKEEILDLNKEAGSDVLNILIESLLNCQLYLLKCDKNNNIAWEKIEYCQEFYNEKFQQFFLSEKQPKDLNNGQTDKVYLWYKTGHYYYLLTDKQMTLIQQSLQIQSNNSYSEFNQQVFQQNNYSYDQVQSSGNDQLFLNEQLQKNNSLRHNESNSQNYNNSFQQIPQTINLCQQESNQNQYEIVQQQNQQFQRQGTQQEFNKNNSNNQYHFDQNIQNNGVNNYNQQNAIYYNQVNNNSNQQVINQNQANYAENYQQMNQFENQQQQQQQQQQQPQNYMNYNGQNQNNFNQNGLQQIQNQNSYGQPIPQQNQMTNNFVNGNQQVQPHQNQYNYQQNQQNNYNQNNYQNYQVDQNYQNYNNNQQLQQQNQQMVYQNNEQQKQFVFQNYSQNIKQQQQQN</sequence>
<dbReference type="STRING" id="312017.Q22CF5"/>
<keyword evidence="5" id="KW-0378">Hydrolase</keyword>
<dbReference type="Proteomes" id="UP000009168">
    <property type="component" value="Unassembled WGS sequence"/>
</dbReference>
<proteinExistence type="predicted"/>
<evidence type="ECO:0000313" key="10">
    <source>
        <dbReference type="Proteomes" id="UP000009168"/>
    </source>
</evidence>
<dbReference type="Gene3D" id="3.30.200.60">
    <property type="entry name" value="Peptidase C65 Otubain, subdomain 1"/>
    <property type="match status" value="1"/>
</dbReference>
<evidence type="ECO:0000256" key="7">
    <source>
        <dbReference type="SAM" id="Coils"/>
    </source>
</evidence>
<organism evidence="9 10">
    <name type="scientific">Tetrahymena thermophila (strain SB210)</name>
    <dbReference type="NCBI Taxonomy" id="312017"/>
    <lineage>
        <taxon>Eukaryota</taxon>
        <taxon>Sar</taxon>
        <taxon>Alveolata</taxon>
        <taxon>Ciliophora</taxon>
        <taxon>Intramacronucleata</taxon>
        <taxon>Oligohymenophorea</taxon>
        <taxon>Hymenostomatida</taxon>
        <taxon>Tetrahymenina</taxon>
        <taxon>Tetrahymenidae</taxon>
        <taxon>Tetrahymena</taxon>
    </lineage>
</organism>
<dbReference type="Gene3D" id="1.20.1300.20">
    <property type="entry name" value="Peptidase C65 Otubain, subdomain 2"/>
    <property type="match status" value="1"/>
</dbReference>
<feature type="compositionally biased region" description="Low complexity" evidence="8">
    <location>
        <begin position="783"/>
        <end position="823"/>
    </location>
</feature>
<feature type="compositionally biased region" description="Low complexity" evidence="8">
    <location>
        <begin position="28"/>
        <end position="42"/>
    </location>
</feature>
<feature type="region of interest" description="Disordered" evidence="8">
    <location>
        <begin position="1"/>
        <end position="55"/>
    </location>
</feature>
<reference evidence="10" key="1">
    <citation type="journal article" date="2006" name="PLoS Biol.">
        <title>Macronuclear genome sequence of the ciliate Tetrahymena thermophila, a model eukaryote.</title>
        <authorList>
            <person name="Eisen J.A."/>
            <person name="Coyne R.S."/>
            <person name="Wu M."/>
            <person name="Wu D."/>
            <person name="Thiagarajan M."/>
            <person name="Wortman J.R."/>
            <person name="Badger J.H."/>
            <person name="Ren Q."/>
            <person name="Amedeo P."/>
            <person name="Jones K.M."/>
            <person name="Tallon L.J."/>
            <person name="Delcher A.L."/>
            <person name="Salzberg S.L."/>
            <person name="Silva J.C."/>
            <person name="Haas B.J."/>
            <person name="Majoros W.H."/>
            <person name="Farzad M."/>
            <person name="Carlton J.M."/>
            <person name="Smith R.K. Jr."/>
            <person name="Garg J."/>
            <person name="Pearlman R.E."/>
            <person name="Karrer K.M."/>
            <person name="Sun L."/>
            <person name="Manning G."/>
            <person name="Elde N.C."/>
            <person name="Turkewitz A.P."/>
            <person name="Asai D.J."/>
            <person name="Wilkes D.E."/>
            <person name="Wang Y."/>
            <person name="Cai H."/>
            <person name="Collins K."/>
            <person name="Stewart B.A."/>
            <person name="Lee S.R."/>
            <person name="Wilamowska K."/>
            <person name="Weinberg Z."/>
            <person name="Ruzzo W.L."/>
            <person name="Wloga D."/>
            <person name="Gaertig J."/>
            <person name="Frankel J."/>
            <person name="Tsao C.-C."/>
            <person name="Gorovsky M.A."/>
            <person name="Keeling P.J."/>
            <person name="Waller R.F."/>
            <person name="Patron N.J."/>
            <person name="Cherry J.M."/>
            <person name="Stover N.A."/>
            <person name="Krieger C.J."/>
            <person name="del Toro C."/>
            <person name="Ryder H.F."/>
            <person name="Williamson S.C."/>
            <person name="Barbeau R.A."/>
            <person name="Hamilton E.P."/>
            <person name="Orias E."/>
        </authorList>
    </citation>
    <scope>NUCLEOTIDE SEQUENCE [LARGE SCALE GENOMIC DNA]</scope>
    <source>
        <strain evidence="10">SB210</strain>
    </source>
</reference>
<evidence type="ECO:0000256" key="5">
    <source>
        <dbReference type="ARBA" id="ARBA00022801"/>
    </source>
</evidence>
<dbReference type="InParanoid" id="Q22CF5"/>
<keyword evidence="7" id="KW-0175">Coiled coil</keyword>
<dbReference type="RefSeq" id="XP_001030637.2">
    <property type="nucleotide sequence ID" value="XM_001030637.2"/>
</dbReference>
<dbReference type="GO" id="GO:0004843">
    <property type="term" value="F:cysteine-type deubiquitinase activity"/>
    <property type="evidence" value="ECO:0007669"/>
    <property type="project" value="UniProtKB-EC"/>
</dbReference>
<dbReference type="HOGENOM" id="CLU_348364_0_0_1"/>
<dbReference type="AlphaFoldDB" id="Q22CF5"/>
<comment type="catalytic activity">
    <reaction evidence="1">
        <text>Thiol-dependent hydrolysis of ester, thioester, amide, peptide and isopeptide bonds formed by the C-terminal Gly of ubiquitin (a 76-residue protein attached to proteins as an intracellular targeting signal).</text>
        <dbReference type="EC" id="3.4.19.12"/>
    </reaction>
</comment>
<feature type="region of interest" description="Disordered" evidence="8">
    <location>
        <begin position="783"/>
        <end position="844"/>
    </location>
</feature>
<protein>
    <recommendedName>
        <fullName evidence="2">ubiquitinyl hydrolase 1</fullName>
        <ecNumber evidence="2">3.4.19.12</ecNumber>
    </recommendedName>
</protein>